<dbReference type="EMBL" id="ATAX01000037">
    <property type="protein sequence ID" value="EWM52174.1"/>
    <property type="molecule type" value="Genomic_DNA"/>
</dbReference>
<reference evidence="3 4" key="1">
    <citation type="journal article" date="2014" name="PLoS ONE">
        <title>Rumen cellulosomics: divergent fiber-degrading strategies revealed by comparative genome-wide analysis of six ruminococcal strains.</title>
        <authorList>
            <person name="Dassa B."/>
            <person name="Borovok I."/>
            <person name="Ruimy-Israeli V."/>
            <person name="Lamed R."/>
            <person name="Flint H.J."/>
            <person name="Duncan S.H."/>
            <person name="Henrissat B."/>
            <person name="Coutinho P."/>
            <person name="Morrison M."/>
            <person name="Mosoni P."/>
            <person name="Yeoman C.J."/>
            <person name="White B.A."/>
            <person name="Bayer E.A."/>
        </authorList>
    </citation>
    <scope>NUCLEOTIDE SEQUENCE [LARGE SCALE GENOMIC DNA]</scope>
    <source>
        <strain evidence="3 4">007c</strain>
    </source>
</reference>
<dbReference type="PROSITE" id="PS00018">
    <property type="entry name" value="EF_HAND_1"/>
    <property type="match status" value="1"/>
</dbReference>
<dbReference type="PROSITE" id="PS51766">
    <property type="entry name" value="DOCKERIN"/>
    <property type="match status" value="1"/>
</dbReference>
<dbReference type="OrthoDB" id="1817497at2"/>
<proteinExistence type="predicted"/>
<keyword evidence="1" id="KW-0732">Signal</keyword>
<feature type="domain" description="Dockerin" evidence="2">
    <location>
        <begin position="331"/>
        <end position="397"/>
    </location>
</feature>
<dbReference type="InterPro" id="IPR016134">
    <property type="entry name" value="Dockerin_dom"/>
</dbReference>
<dbReference type="Gene3D" id="1.10.1330.10">
    <property type="entry name" value="Dockerin domain"/>
    <property type="match status" value="1"/>
</dbReference>
<dbReference type="PATRIC" id="fig|1341157.4.peg.3234"/>
<dbReference type="GO" id="GO:0004553">
    <property type="term" value="F:hydrolase activity, hydrolyzing O-glycosyl compounds"/>
    <property type="evidence" value="ECO:0007669"/>
    <property type="project" value="InterPro"/>
</dbReference>
<evidence type="ECO:0000313" key="4">
    <source>
        <dbReference type="Proteomes" id="UP000019365"/>
    </source>
</evidence>
<keyword evidence="4" id="KW-1185">Reference proteome</keyword>
<dbReference type="SUPFAM" id="SSF63446">
    <property type="entry name" value="Type I dockerin domain"/>
    <property type="match status" value="1"/>
</dbReference>
<comment type="caution">
    <text evidence="3">The sequence shown here is derived from an EMBL/GenBank/DDBJ whole genome shotgun (WGS) entry which is preliminary data.</text>
</comment>
<evidence type="ECO:0000256" key="1">
    <source>
        <dbReference type="SAM" id="SignalP"/>
    </source>
</evidence>
<dbReference type="CDD" id="cd14256">
    <property type="entry name" value="Dockerin_I"/>
    <property type="match status" value="1"/>
</dbReference>
<dbReference type="InterPro" id="IPR002105">
    <property type="entry name" value="Dockerin_1_rpt"/>
</dbReference>
<organism evidence="3 4">
    <name type="scientific">Ruminococcus flavefaciens 007c</name>
    <dbReference type="NCBI Taxonomy" id="1341157"/>
    <lineage>
        <taxon>Bacteria</taxon>
        <taxon>Bacillati</taxon>
        <taxon>Bacillota</taxon>
        <taxon>Clostridia</taxon>
        <taxon>Eubacteriales</taxon>
        <taxon>Oscillospiraceae</taxon>
        <taxon>Ruminococcus</taxon>
    </lineage>
</organism>
<evidence type="ECO:0000313" key="3">
    <source>
        <dbReference type="EMBL" id="EWM52174.1"/>
    </source>
</evidence>
<gene>
    <name evidence="3" type="ORF">RF007C_02010</name>
</gene>
<dbReference type="GO" id="GO:0000272">
    <property type="term" value="P:polysaccharide catabolic process"/>
    <property type="evidence" value="ECO:0007669"/>
    <property type="project" value="InterPro"/>
</dbReference>
<dbReference type="AlphaFoldDB" id="W7UKT7"/>
<sequence>MKLKTKLLTILTEAVMITSAAAPSLTEAYAEEISTGNIRAADYTEDYSVDSFPDWVPSDFASAVEFGNKYGEVLIKDGYICCVHRMKDNGRGLTKSISSVNTVNYNEQENFQVLDKTLCFPTYDENTEGSYEEYLAQLKKLGVSERDMEYVDKSICYGVDVFKPANSILINLAWTDDIDSPYTANADNCRSFIFICDENGDITEKDEWGWIPDSITEAREYIENNGVVSIHGKYIVFCFVTSACSFETSQEGVPEIRKSKEYNIGSHAVMPMLGEKNARIILYEASKPGTATLKLNYSGGASKYEPQRENEYSFSFDVDLMPSFIGKEECDKPVLGDCNGDGVFGISDVVHFQKWMIGAVSLKKAENADMNKDGELDIFDLINMKKQLINGTSEFSGIVADPKPMLAVIYLNRAWGLSRRVTVYDENGTGYSLDQTAFSKNSEIDFDDFYPVMGDNTDWYDKMKAVMESPYAKKTRISDESTIRARKMSADIDKYVGSELGEFMGMYNDYGMNQYYLIGSGKNGDPEFVNFFAYGDMAGISTNKELKDFAKYLGYSNDIIESYQLTFFKYNSAVT</sequence>
<feature type="signal peptide" evidence="1">
    <location>
        <begin position="1"/>
        <end position="22"/>
    </location>
</feature>
<protein>
    <recommendedName>
        <fullName evidence="2">Dockerin domain-containing protein</fullName>
    </recommendedName>
</protein>
<dbReference type="Proteomes" id="UP000019365">
    <property type="component" value="Unassembled WGS sequence"/>
</dbReference>
<dbReference type="RefSeq" id="WP_037301681.1">
    <property type="nucleotide sequence ID" value="NZ_ATAX01000037.1"/>
</dbReference>
<name>W7UKT7_RUMFL</name>
<dbReference type="InterPro" id="IPR036439">
    <property type="entry name" value="Dockerin_dom_sf"/>
</dbReference>
<evidence type="ECO:0000259" key="2">
    <source>
        <dbReference type="PROSITE" id="PS51766"/>
    </source>
</evidence>
<feature type="chain" id="PRO_5039703932" description="Dockerin domain-containing protein" evidence="1">
    <location>
        <begin position="23"/>
        <end position="575"/>
    </location>
</feature>
<dbReference type="Pfam" id="PF00404">
    <property type="entry name" value="Dockerin_1"/>
    <property type="match status" value="1"/>
</dbReference>
<accession>W7UKT7</accession>
<dbReference type="InterPro" id="IPR018247">
    <property type="entry name" value="EF_Hand_1_Ca_BS"/>
</dbReference>